<feature type="transmembrane region" description="Helical" evidence="13">
    <location>
        <begin position="73"/>
        <end position="94"/>
    </location>
</feature>
<dbReference type="PANTHER" id="PTHR31462:SF5">
    <property type="entry name" value="ENDOSOMAL_LYSOSOMAL PROTON CHANNEL TMEM175"/>
    <property type="match status" value="1"/>
</dbReference>
<keyword evidence="6" id="KW-0631">Potassium channel</keyword>
<dbReference type="RefSeq" id="WP_215342598.1">
    <property type="nucleotide sequence ID" value="NZ_JAGSGD010000001.1"/>
</dbReference>
<dbReference type="GO" id="GO:0016020">
    <property type="term" value="C:membrane"/>
    <property type="evidence" value="ECO:0007669"/>
    <property type="project" value="UniProtKB-SubCell"/>
</dbReference>
<dbReference type="PANTHER" id="PTHR31462">
    <property type="entry name" value="ENDOSOMAL/LYSOSOMAL POTASSIUM CHANNEL TMEM175"/>
    <property type="match status" value="1"/>
</dbReference>
<keyword evidence="10 13" id="KW-0472">Membrane</keyword>
<keyword evidence="15" id="KW-1185">Reference proteome</keyword>
<comment type="subcellular location">
    <subcellularLocation>
        <location evidence="1">Membrane</location>
        <topology evidence="1">Multi-pass membrane protein</topology>
    </subcellularLocation>
</comment>
<reference evidence="14" key="1">
    <citation type="submission" date="2021-04" db="EMBL/GenBank/DDBJ databases">
        <title>Draft genome assembly of strain Phenylobacterium sp. 20VBR1 using MiniION and Illumina platforms.</title>
        <authorList>
            <person name="Thomas F.A."/>
            <person name="Krishnan K.P."/>
            <person name="Sinha R.K."/>
        </authorList>
    </citation>
    <scope>NUCLEOTIDE SEQUENCE</scope>
    <source>
        <strain evidence="14">20VBR1</strain>
    </source>
</reference>
<dbReference type="GO" id="GO:0005267">
    <property type="term" value="F:potassium channel activity"/>
    <property type="evidence" value="ECO:0007669"/>
    <property type="project" value="UniProtKB-KW"/>
</dbReference>
<dbReference type="AlphaFoldDB" id="A0A941D4X1"/>
<feature type="transmembrane region" description="Helical" evidence="13">
    <location>
        <begin position="37"/>
        <end position="57"/>
    </location>
</feature>
<dbReference type="Proteomes" id="UP000622580">
    <property type="component" value="Unassembled WGS sequence"/>
</dbReference>
<keyword evidence="5 13" id="KW-0812">Transmembrane</keyword>
<dbReference type="EMBL" id="JAGSGD010000001">
    <property type="protein sequence ID" value="MBR7621434.1"/>
    <property type="molecule type" value="Genomic_DNA"/>
</dbReference>
<keyword evidence="3" id="KW-0813">Transport</keyword>
<evidence type="ECO:0000256" key="4">
    <source>
        <dbReference type="ARBA" id="ARBA00022538"/>
    </source>
</evidence>
<gene>
    <name evidence="14" type="ORF">JKL49_18725</name>
</gene>
<evidence type="ECO:0000256" key="9">
    <source>
        <dbReference type="ARBA" id="ARBA00023065"/>
    </source>
</evidence>
<dbReference type="InterPro" id="IPR010617">
    <property type="entry name" value="TMEM175-like"/>
</dbReference>
<proteinExistence type="inferred from homology"/>
<keyword evidence="4" id="KW-0633">Potassium transport</keyword>
<organism evidence="14 15">
    <name type="scientific">Phenylobacterium glaciei</name>
    <dbReference type="NCBI Taxonomy" id="2803784"/>
    <lineage>
        <taxon>Bacteria</taxon>
        <taxon>Pseudomonadati</taxon>
        <taxon>Pseudomonadota</taxon>
        <taxon>Alphaproteobacteria</taxon>
        <taxon>Caulobacterales</taxon>
        <taxon>Caulobacteraceae</taxon>
        <taxon>Phenylobacterium</taxon>
    </lineage>
</organism>
<feature type="transmembrane region" description="Helical" evidence="13">
    <location>
        <begin position="106"/>
        <end position="127"/>
    </location>
</feature>
<comment type="catalytic activity">
    <reaction evidence="12">
        <text>K(+)(in) = K(+)(out)</text>
        <dbReference type="Rhea" id="RHEA:29463"/>
        <dbReference type="ChEBI" id="CHEBI:29103"/>
    </reaction>
</comment>
<keyword evidence="9" id="KW-0406">Ion transport</keyword>
<evidence type="ECO:0000313" key="14">
    <source>
        <dbReference type="EMBL" id="MBR7621434.1"/>
    </source>
</evidence>
<evidence type="ECO:0000256" key="1">
    <source>
        <dbReference type="ARBA" id="ARBA00004141"/>
    </source>
</evidence>
<evidence type="ECO:0000256" key="13">
    <source>
        <dbReference type="SAM" id="Phobius"/>
    </source>
</evidence>
<keyword evidence="7" id="KW-0630">Potassium</keyword>
<name>A0A941D4X1_9CAUL</name>
<evidence type="ECO:0000256" key="2">
    <source>
        <dbReference type="ARBA" id="ARBA00006920"/>
    </source>
</evidence>
<evidence type="ECO:0000256" key="7">
    <source>
        <dbReference type="ARBA" id="ARBA00022958"/>
    </source>
</evidence>
<accession>A0A941D4X1</accession>
<evidence type="ECO:0000256" key="6">
    <source>
        <dbReference type="ARBA" id="ARBA00022826"/>
    </source>
</evidence>
<sequence>MERERLTAFTDGVLAIIITIMVLELRPPQGARFEDLAELLPVFLSYVLSFVYIGIYWNNHHHFFQLVRQVDGAILWANLHLLFWLSMVPFTTAWMGENHFAPAPTALYGGSLLMAGVAWTIMQAMIFRKQGEHSVLRQALGRDLKAKASPVIYLAGVGLSFVWTPGAALAYLAVALMWLVPDRRVEKHVVAHNAQS</sequence>
<protein>
    <submittedName>
        <fullName evidence="14">DUF1211 domain-containing protein</fullName>
    </submittedName>
</protein>
<evidence type="ECO:0000256" key="8">
    <source>
        <dbReference type="ARBA" id="ARBA00022989"/>
    </source>
</evidence>
<evidence type="ECO:0000256" key="12">
    <source>
        <dbReference type="ARBA" id="ARBA00034430"/>
    </source>
</evidence>
<dbReference type="GO" id="GO:0015252">
    <property type="term" value="F:proton channel activity"/>
    <property type="evidence" value="ECO:0007669"/>
    <property type="project" value="InterPro"/>
</dbReference>
<evidence type="ECO:0000256" key="11">
    <source>
        <dbReference type="ARBA" id="ARBA00023303"/>
    </source>
</evidence>
<evidence type="ECO:0000256" key="5">
    <source>
        <dbReference type="ARBA" id="ARBA00022692"/>
    </source>
</evidence>
<comment type="similarity">
    <text evidence="2">Belongs to the TMEM175 family.</text>
</comment>
<dbReference type="Pfam" id="PF06736">
    <property type="entry name" value="TMEM175"/>
    <property type="match status" value="1"/>
</dbReference>
<feature type="transmembrane region" description="Helical" evidence="13">
    <location>
        <begin position="151"/>
        <end position="180"/>
    </location>
</feature>
<feature type="transmembrane region" description="Helical" evidence="13">
    <location>
        <begin position="6"/>
        <end position="25"/>
    </location>
</feature>
<comment type="caution">
    <text evidence="14">The sequence shown here is derived from an EMBL/GenBank/DDBJ whole genome shotgun (WGS) entry which is preliminary data.</text>
</comment>
<keyword evidence="11" id="KW-0407">Ion channel</keyword>
<evidence type="ECO:0000256" key="10">
    <source>
        <dbReference type="ARBA" id="ARBA00023136"/>
    </source>
</evidence>
<evidence type="ECO:0000313" key="15">
    <source>
        <dbReference type="Proteomes" id="UP000622580"/>
    </source>
</evidence>
<keyword evidence="8 13" id="KW-1133">Transmembrane helix</keyword>
<evidence type="ECO:0000256" key="3">
    <source>
        <dbReference type="ARBA" id="ARBA00022448"/>
    </source>
</evidence>